<keyword evidence="2" id="KW-1133">Transmembrane helix</keyword>
<name>A0A9W8YZI3_9PEZI</name>
<gene>
    <name evidence="3" type="ORF">N0V93_003585</name>
</gene>
<keyword evidence="2" id="KW-0812">Transmembrane</keyword>
<evidence type="ECO:0000313" key="4">
    <source>
        <dbReference type="Proteomes" id="UP001140453"/>
    </source>
</evidence>
<keyword evidence="2" id="KW-0472">Membrane</keyword>
<feature type="compositionally biased region" description="Polar residues" evidence="1">
    <location>
        <begin position="305"/>
        <end position="319"/>
    </location>
</feature>
<reference evidence="3" key="1">
    <citation type="submission" date="2022-10" db="EMBL/GenBank/DDBJ databases">
        <title>Tapping the CABI collections for fungal endophytes: first genome assemblies for Collariella, Neodidymelliopsis, Ascochyta clinopodiicola, Didymella pomorum, Didymosphaeria variabile, Neocosmospora piperis and Neocucurbitaria cava.</title>
        <authorList>
            <person name="Hill R."/>
        </authorList>
    </citation>
    <scope>NUCLEOTIDE SEQUENCE</scope>
    <source>
        <strain evidence="3">IMI 355082</strain>
    </source>
</reference>
<comment type="caution">
    <text evidence="3">The sequence shown here is derived from an EMBL/GenBank/DDBJ whole genome shotgun (WGS) entry which is preliminary data.</text>
</comment>
<evidence type="ECO:0000313" key="3">
    <source>
        <dbReference type="EMBL" id="KAJ4394368.1"/>
    </source>
</evidence>
<feature type="compositionally biased region" description="Polar residues" evidence="1">
    <location>
        <begin position="111"/>
        <end position="125"/>
    </location>
</feature>
<evidence type="ECO:0000256" key="1">
    <source>
        <dbReference type="SAM" id="MobiDB-lite"/>
    </source>
</evidence>
<dbReference type="EMBL" id="JAPEVB010000002">
    <property type="protein sequence ID" value="KAJ4394368.1"/>
    <property type="molecule type" value="Genomic_DNA"/>
</dbReference>
<feature type="region of interest" description="Disordered" evidence="1">
    <location>
        <begin position="37"/>
        <end position="437"/>
    </location>
</feature>
<feature type="compositionally biased region" description="Polar residues" evidence="1">
    <location>
        <begin position="187"/>
        <end position="200"/>
    </location>
</feature>
<organism evidence="3 4">
    <name type="scientific">Gnomoniopsis smithogilvyi</name>
    <dbReference type="NCBI Taxonomy" id="1191159"/>
    <lineage>
        <taxon>Eukaryota</taxon>
        <taxon>Fungi</taxon>
        <taxon>Dikarya</taxon>
        <taxon>Ascomycota</taxon>
        <taxon>Pezizomycotina</taxon>
        <taxon>Sordariomycetes</taxon>
        <taxon>Sordariomycetidae</taxon>
        <taxon>Diaporthales</taxon>
        <taxon>Gnomoniaceae</taxon>
        <taxon>Gnomoniopsis</taxon>
    </lineage>
</organism>
<accession>A0A9W8YZI3</accession>
<feature type="compositionally biased region" description="Acidic residues" evidence="1">
    <location>
        <begin position="426"/>
        <end position="437"/>
    </location>
</feature>
<evidence type="ECO:0000256" key="2">
    <source>
        <dbReference type="SAM" id="Phobius"/>
    </source>
</evidence>
<sequence length="437" mass="46954">MGNAISSLLNKTVAGWLLIVVITSIGGYRYYLDQQKKANKQNARSKGREVQGNQPKKDNKAKKQRVESFASQNKAQPKSYATAVTSVPTPETKAAPSKSRDEVDDRAFAQQMANNKQNKFATKTTSEQKHKQKSVKQSKAKEINEVNKVTEHDEVGKESAPSSNAGADADDDQSPITSPSVGAADSTGVSDMLEQTSTGPTVLRLTGTEEKPKKAKKTKTPEPTETKKQRQNRQKRELEKAEKEEAEKLRKVAEEAQRRTARLAEGRPAKDGSGFAAAQKANAWAGKAGNGTSANTVHAPLDTFENPSKTAGAPATTNGHENKENVKQSGNWAENPYTEEQQLKMFEAEDDSKWQSVETKKAKKAKKTPAGVASSEDGSANEAPAPAVAPAAAISSASKSKAAVPNGRPKAQPVNSFDALAVQDAGSEEEQAQEWDV</sequence>
<proteinExistence type="predicted"/>
<feature type="compositionally biased region" description="Low complexity" evidence="1">
    <location>
        <begin position="274"/>
        <end position="291"/>
    </location>
</feature>
<dbReference type="Proteomes" id="UP001140453">
    <property type="component" value="Unassembled WGS sequence"/>
</dbReference>
<feature type="compositionally biased region" description="Basic and acidic residues" evidence="1">
    <location>
        <begin position="219"/>
        <end position="270"/>
    </location>
</feature>
<keyword evidence="4" id="KW-1185">Reference proteome</keyword>
<dbReference type="OrthoDB" id="4207724at2759"/>
<dbReference type="AlphaFoldDB" id="A0A9W8YZI3"/>
<feature type="transmembrane region" description="Helical" evidence="2">
    <location>
        <begin position="13"/>
        <end position="32"/>
    </location>
</feature>
<feature type="compositionally biased region" description="Basic and acidic residues" evidence="1">
    <location>
        <begin position="139"/>
        <end position="157"/>
    </location>
</feature>
<protein>
    <submittedName>
        <fullName evidence="3">Uncharacterized protein</fullName>
    </submittedName>
</protein>
<feature type="compositionally biased region" description="Basic and acidic residues" evidence="1">
    <location>
        <begin position="98"/>
        <end position="107"/>
    </location>
</feature>
<feature type="compositionally biased region" description="Low complexity" evidence="1">
    <location>
        <begin position="383"/>
        <end position="405"/>
    </location>
</feature>